<sequence>MGFFNSLRNIKKWFTDKAGFSGHKGPTKRKHEDCEHINNKRVRMDDSLVEIVEISDESLSETDEVEITEPGPSTVPLRASPPVMLIEGRQHARRTISPVRTINLNESNDDDVQIKLIRSYSLSNPQLKNNRNASTKAIREERSSIRGTKQLSLSMEGGFSALKINDTSNNADPNKSFAMVLKHYVAPKPETNILLDSSSRSPMCNHKENILNQSKLSQTSGKENLDIPELSLHKNRIIKKELFYERILRKFKEKQAAAILSSAPTTQQKSPDDIFQEKLEIMKKELDKIEPQKKNEVFPGYSKEIVESVAHQMSSSLNEYIVQGKNIKKMDLKTIYISSAWLNDEVINHYFGMIVDRDPTNIHTFDTFFYSKLSSQGYQSVRRWSRKKDIFACKKMFSPIHLGNHWCLICVNFIEKTVKYYDSLGGKNPNCLNIIFDYLKQEYANKKNEEFDCSGWQIMDAEDCPKQKNGYDCGVFTCVNAEYLSRDAKLDFVQDDMPKLRIRICYEILNNRLCYSN</sequence>
<evidence type="ECO:0000313" key="6">
    <source>
        <dbReference type="EMBL" id="CAI6367909.1"/>
    </source>
</evidence>
<dbReference type="InterPro" id="IPR038765">
    <property type="entry name" value="Papain-like_cys_pep_sf"/>
</dbReference>
<name>A0AAV0XH45_9HEMI</name>
<dbReference type="SUPFAM" id="SSF54001">
    <property type="entry name" value="Cysteine proteinases"/>
    <property type="match status" value="1"/>
</dbReference>
<dbReference type="PROSITE" id="PS50600">
    <property type="entry name" value="ULP_PROTEASE"/>
    <property type="match status" value="1"/>
</dbReference>
<dbReference type="GO" id="GO:0006508">
    <property type="term" value="P:proteolysis"/>
    <property type="evidence" value="ECO:0007669"/>
    <property type="project" value="UniProtKB-KW"/>
</dbReference>
<keyword evidence="7" id="KW-1185">Reference proteome</keyword>
<gene>
    <name evidence="6" type="ORF">MEUPH1_LOCUS22323</name>
</gene>
<evidence type="ECO:0000256" key="4">
    <source>
        <dbReference type="ARBA" id="ARBA00022807"/>
    </source>
</evidence>
<proteinExistence type="inferred from homology"/>
<dbReference type="GO" id="GO:0060255">
    <property type="term" value="P:regulation of macromolecule metabolic process"/>
    <property type="evidence" value="ECO:0007669"/>
    <property type="project" value="UniProtKB-ARBA"/>
</dbReference>
<accession>A0AAV0XH45</accession>
<keyword evidence="3" id="KW-0378">Hydrolase</keyword>
<dbReference type="EMBL" id="CARXXK010000005">
    <property type="protein sequence ID" value="CAI6367909.1"/>
    <property type="molecule type" value="Genomic_DNA"/>
</dbReference>
<dbReference type="PANTHER" id="PTHR12606:SF10">
    <property type="entry name" value="SENTRIN-SPECIFIC PROTEASE 5"/>
    <property type="match status" value="1"/>
</dbReference>
<dbReference type="GO" id="GO:0016929">
    <property type="term" value="F:deSUMOylase activity"/>
    <property type="evidence" value="ECO:0007669"/>
    <property type="project" value="TreeGrafter"/>
</dbReference>
<reference evidence="6 7" key="1">
    <citation type="submission" date="2023-01" db="EMBL/GenBank/DDBJ databases">
        <authorList>
            <person name="Whitehead M."/>
        </authorList>
    </citation>
    <scope>NUCLEOTIDE SEQUENCE [LARGE SCALE GENOMIC DNA]</scope>
</reference>
<dbReference type="Gene3D" id="3.40.395.10">
    <property type="entry name" value="Adenoviral Proteinase, Chain A"/>
    <property type="match status" value="1"/>
</dbReference>
<comment type="caution">
    <text evidence="6">The sequence shown here is derived from an EMBL/GenBank/DDBJ whole genome shotgun (WGS) entry which is preliminary data.</text>
</comment>
<organism evidence="6 7">
    <name type="scientific">Macrosiphum euphorbiae</name>
    <name type="common">potato aphid</name>
    <dbReference type="NCBI Taxonomy" id="13131"/>
    <lineage>
        <taxon>Eukaryota</taxon>
        <taxon>Metazoa</taxon>
        <taxon>Ecdysozoa</taxon>
        <taxon>Arthropoda</taxon>
        <taxon>Hexapoda</taxon>
        <taxon>Insecta</taxon>
        <taxon>Pterygota</taxon>
        <taxon>Neoptera</taxon>
        <taxon>Paraneoptera</taxon>
        <taxon>Hemiptera</taxon>
        <taxon>Sternorrhyncha</taxon>
        <taxon>Aphidomorpha</taxon>
        <taxon>Aphidoidea</taxon>
        <taxon>Aphididae</taxon>
        <taxon>Macrosiphini</taxon>
        <taxon>Macrosiphum</taxon>
    </lineage>
</organism>
<dbReference type="Pfam" id="PF02902">
    <property type="entry name" value="Peptidase_C48"/>
    <property type="match status" value="1"/>
</dbReference>
<dbReference type="FunFam" id="3.40.395.10:FF:000001">
    <property type="entry name" value="Sentrin-specific protease 1"/>
    <property type="match status" value="1"/>
</dbReference>
<dbReference type="GO" id="GO:0080090">
    <property type="term" value="P:regulation of primary metabolic process"/>
    <property type="evidence" value="ECO:0007669"/>
    <property type="project" value="UniProtKB-ARBA"/>
</dbReference>
<protein>
    <recommendedName>
        <fullName evidence="5">Ubiquitin-like protease family profile domain-containing protein</fullName>
    </recommendedName>
</protein>
<evidence type="ECO:0000256" key="3">
    <source>
        <dbReference type="ARBA" id="ARBA00022801"/>
    </source>
</evidence>
<evidence type="ECO:0000256" key="2">
    <source>
        <dbReference type="ARBA" id="ARBA00022670"/>
    </source>
</evidence>
<keyword evidence="2" id="KW-0645">Protease</keyword>
<evidence type="ECO:0000313" key="7">
    <source>
        <dbReference type="Proteomes" id="UP001160148"/>
    </source>
</evidence>
<feature type="domain" description="Ubiquitin-like protease family profile" evidence="5">
    <location>
        <begin position="325"/>
        <end position="484"/>
    </location>
</feature>
<dbReference type="GO" id="GO:0016926">
    <property type="term" value="P:protein desumoylation"/>
    <property type="evidence" value="ECO:0007669"/>
    <property type="project" value="TreeGrafter"/>
</dbReference>
<dbReference type="PANTHER" id="PTHR12606">
    <property type="entry name" value="SENTRIN/SUMO-SPECIFIC PROTEASE"/>
    <property type="match status" value="1"/>
</dbReference>
<keyword evidence="4" id="KW-0788">Thiol protease</keyword>
<dbReference type="Proteomes" id="UP001160148">
    <property type="component" value="Unassembled WGS sequence"/>
</dbReference>
<evidence type="ECO:0000259" key="5">
    <source>
        <dbReference type="PROSITE" id="PS50600"/>
    </source>
</evidence>
<comment type="similarity">
    <text evidence="1">Belongs to the peptidase C48 family.</text>
</comment>
<evidence type="ECO:0000256" key="1">
    <source>
        <dbReference type="ARBA" id="ARBA00005234"/>
    </source>
</evidence>
<dbReference type="GO" id="GO:0005634">
    <property type="term" value="C:nucleus"/>
    <property type="evidence" value="ECO:0007669"/>
    <property type="project" value="TreeGrafter"/>
</dbReference>
<dbReference type="AlphaFoldDB" id="A0AAV0XH45"/>
<dbReference type="InterPro" id="IPR003653">
    <property type="entry name" value="Peptidase_C48_C"/>
</dbReference>